<organism evidence="1 2">
    <name type="scientific">Gossypium arboreum</name>
    <name type="common">Tree cotton</name>
    <name type="synonym">Gossypium nanking</name>
    <dbReference type="NCBI Taxonomy" id="29729"/>
    <lineage>
        <taxon>Eukaryota</taxon>
        <taxon>Viridiplantae</taxon>
        <taxon>Streptophyta</taxon>
        <taxon>Embryophyta</taxon>
        <taxon>Tracheophyta</taxon>
        <taxon>Spermatophyta</taxon>
        <taxon>Magnoliopsida</taxon>
        <taxon>eudicotyledons</taxon>
        <taxon>Gunneridae</taxon>
        <taxon>Pentapetalae</taxon>
        <taxon>rosids</taxon>
        <taxon>malvids</taxon>
        <taxon>Malvales</taxon>
        <taxon>Malvaceae</taxon>
        <taxon>Malvoideae</taxon>
        <taxon>Gossypium</taxon>
    </lineage>
</organism>
<evidence type="ECO:0000313" key="1">
    <source>
        <dbReference type="EMBL" id="KAK5775636.1"/>
    </source>
</evidence>
<gene>
    <name evidence="1" type="ORF">PVK06_043552</name>
</gene>
<comment type="caution">
    <text evidence="1">The sequence shown here is derived from an EMBL/GenBank/DDBJ whole genome shotgun (WGS) entry which is preliminary data.</text>
</comment>
<sequence>MIQRKQDTDLPLELKEFAYPSSSSKGIYKPTLAKLVGSFSMMPAKWELMSYALKQAYKEVEARQANSKRTIFSGGQPLVQLHQSYDAIVL</sequence>
<evidence type="ECO:0000313" key="2">
    <source>
        <dbReference type="Proteomes" id="UP001358586"/>
    </source>
</evidence>
<reference evidence="1 2" key="1">
    <citation type="submission" date="2023-03" db="EMBL/GenBank/DDBJ databases">
        <title>WGS of Gossypium arboreum.</title>
        <authorList>
            <person name="Yu D."/>
        </authorList>
    </citation>
    <scope>NUCLEOTIDE SEQUENCE [LARGE SCALE GENOMIC DNA]</scope>
    <source>
        <tissue evidence="1">Leaf</tissue>
    </source>
</reference>
<dbReference type="EMBL" id="JARKNE010000012">
    <property type="protein sequence ID" value="KAK5775636.1"/>
    <property type="molecule type" value="Genomic_DNA"/>
</dbReference>
<accession>A0ABR0MNQ4</accession>
<dbReference type="Proteomes" id="UP001358586">
    <property type="component" value="Chromosome 12"/>
</dbReference>
<name>A0ABR0MNQ4_GOSAR</name>
<keyword evidence="2" id="KW-1185">Reference proteome</keyword>
<proteinExistence type="predicted"/>
<protein>
    <submittedName>
        <fullName evidence="1">Uncharacterized protein</fullName>
    </submittedName>
</protein>